<accession>A0ABN3VDL1</accession>
<feature type="compositionally biased region" description="Acidic residues" evidence="1">
    <location>
        <begin position="58"/>
        <end position="71"/>
    </location>
</feature>
<evidence type="ECO:0008006" key="4">
    <source>
        <dbReference type="Google" id="ProtNLM"/>
    </source>
</evidence>
<dbReference type="RefSeq" id="WP_344679844.1">
    <property type="nucleotide sequence ID" value="NZ_BAAAUX010000012.1"/>
</dbReference>
<evidence type="ECO:0000313" key="3">
    <source>
        <dbReference type="Proteomes" id="UP001500979"/>
    </source>
</evidence>
<evidence type="ECO:0000256" key="1">
    <source>
        <dbReference type="SAM" id="MobiDB-lite"/>
    </source>
</evidence>
<protein>
    <recommendedName>
        <fullName evidence="4">DUF742 domain-containing protein</fullName>
    </recommendedName>
</protein>
<reference evidence="2 3" key="1">
    <citation type="journal article" date="2019" name="Int. J. Syst. Evol. Microbiol.">
        <title>The Global Catalogue of Microorganisms (GCM) 10K type strain sequencing project: providing services to taxonomists for standard genome sequencing and annotation.</title>
        <authorList>
            <consortium name="The Broad Institute Genomics Platform"/>
            <consortium name="The Broad Institute Genome Sequencing Center for Infectious Disease"/>
            <person name="Wu L."/>
            <person name="Ma J."/>
        </authorList>
    </citation>
    <scope>NUCLEOTIDE SEQUENCE [LARGE SCALE GENOMIC DNA]</scope>
    <source>
        <strain evidence="2 3">JCM 9383</strain>
    </source>
</reference>
<evidence type="ECO:0000313" key="2">
    <source>
        <dbReference type="EMBL" id="GAA2789927.1"/>
    </source>
</evidence>
<proteinExistence type="predicted"/>
<gene>
    <name evidence="2" type="ORF">GCM10010470_25680</name>
</gene>
<comment type="caution">
    <text evidence="2">The sequence shown here is derived from an EMBL/GenBank/DDBJ whole genome shotgun (WGS) entry which is preliminary data.</text>
</comment>
<dbReference type="Pfam" id="PF05331">
    <property type="entry name" value="DUF742"/>
    <property type="match status" value="1"/>
</dbReference>
<dbReference type="PANTHER" id="PTHR36221">
    <property type="entry name" value="DUF742 DOMAIN-CONTAINING PROTEIN"/>
    <property type="match status" value="1"/>
</dbReference>
<name>A0ABN3VDL1_9PSEU</name>
<dbReference type="EMBL" id="BAAAUX010000012">
    <property type="protein sequence ID" value="GAA2789927.1"/>
    <property type="molecule type" value="Genomic_DNA"/>
</dbReference>
<dbReference type="PANTHER" id="PTHR36221:SF1">
    <property type="entry name" value="DUF742 DOMAIN-CONTAINING PROTEIN"/>
    <property type="match status" value="1"/>
</dbReference>
<feature type="compositionally biased region" description="Basic and acidic residues" evidence="1">
    <location>
        <begin position="72"/>
        <end position="85"/>
    </location>
</feature>
<feature type="region of interest" description="Disordered" evidence="1">
    <location>
        <begin position="1"/>
        <end position="97"/>
    </location>
</feature>
<organism evidence="2 3">
    <name type="scientific">Saccharopolyspora taberi</name>
    <dbReference type="NCBI Taxonomy" id="60895"/>
    <lineage>
        <taxon>Bacteria</taxon>
        <taxon>Bacillati</taxon>
        <taxon>Actinomycetota</taxon>
        <taxon>Actinomycetes</taxon>
        <taxon>Pseudonocardiales</taxon>
        <taxon>Pseudonocardiaceae</taxon>
        <taxon>Saccharopolyspora</taxon>
    </lineage>
</organism>
<dbReference type="Proteomes" id="UP001500979">
    <property type="component" value="Unassembled WGS sequence"/>
</dbReference>
<dbReference type="InterPro" id="IPR007995">
    <property type="entry name" value="DUF742"/>
</dbReference>
<keyword evidence="3" id="KW-1185">Reference proteome</keyword>
<sequence>MTTGSGSSGRRHAAGSSDADVMAEVFNRFTLSSGRGRRQAAVAEPSEPGQDASWPVEEPVEVEEPPEPEEPVEAREPGEPRHAGAEESSTCIRPYAWTGGRTRSSQRLELETLVSTSEMCRSAMVQRLEHHSIAELCRHPRSVAEVGAMLAVPLGVARVLLGDMADLGLITVHRTVTENGSTSHLMLMERVLKGLRRL</sequence>